<keyword evidence="2" id="KW-1185">Reference proteome</keyword>
<proteinExistence type="predicted"/>
<dbReference type="Proteomes" id="UP000192917">
    <property type="component" value="Unassembled WGS sequence"/>
</dbReference>
<dbReference type="EMBL" id="FWZX01000006">
    <property type="protein sequence ID" value="SMF16641.1"/>
    <property type="molecule type" value="Genomic_DNA"/>
</dbReference>
<name>A0A1Y6BRT5_9PROT</name>
<organism evidence="1 2">
    <name type="scientific">Tistlia consotensis USBA 355</name>
    <dbReference type="NCBI Taxonomy" id="560819"/>
    <lineage>
        <taxon>Bacteria</taxon>
        <taxon>Pseudomonadati</taxon>
        <taxon>Pseudomonadota</taxon>
        <taxon>Alphaproteobacteria</taxon>
        <taxon>Rhodospirillales</taxon>
        <taxon>Rhodovibrionaceae</taxon>
        <taxon>Tistlia</taxon>
    </lineage>
</organism>
<gene>
    <name evidence="1" type="ORF">SAMN05428998_10661</name>
</gene>
<dbReference type="RefSeq" id="WP_085122508.1">
    <property type="nucleotide sequence ID" value="NZ_FWZX01000006.1"/>
</dbReference>
<protein>
    <submittedName>
        <fullName evidence="1">Uncharacterized protein</fullName>
    </submittedName>
</protein>
<dbReference type="STRING" id="560819.SAMN05428998_10661"/>
<evidence type="ECO:0000313" key="1">
    <source>
        <dbReference type="EMBL" id="SMF16641.1"/>
    </source>
</evidence>
<accession>A0A1Y6BRT5</accession>
<sequence>MSTLVFDSGEELPAAQIAQIRHRAAYVETLVGCLEDAPRLEPELYGSYDDWYLQALEDGLFRRVFVVEVREWRRHVEDLLRDQLTRNGVDSAWWDGLCEAPAASGDGEVERLRRGLAEGLGLELPGALWRDLEELVAVARTIAEGTRVARAVLQRRYESYFSDLDAFGDGDPGGRLTLNAEHARRAFAAVEAFWAALPYRVVGEGVA</sequence>
<evidence type="ECO:0000313" key="2">
    <source>
        <dbReference type="Proteomes" id="UP000192917"/>
    </source>
</evidence>
<reference evidence="1 2" key="1">
    <citation type="submission" date="2017-04" db="EMBL/GenBank/DDBJ databases">
        <authorList>
            <person name="Afonso C.L."/>
            <person name="Miller P.J."/>
            <person name="Scott M.A."/>
            <person name="Spackman E."/>
            <person name="Goraichik I."/>
            <person name="Dimitrov K.M."/>
            <person name="Suarez D.L."/>
            <person name="Swayne D.E."/>
        </authorList>
    </citation>
    <scope>NUCLEOTIDE SEQUENCE [LARGE SCALE GENOMIC DNA]</scope>
    <source>
        <strain evidence="1 2">USBA 355</strain>
    </source>
</reference>
<dbReference type="AlphaFoldDB" id="A0A1Y6BRT5"/>